<accession>A0ABV5WE16</accession>
<dbReference type="SMART" id="SM00387">
    <property type="entry name" value="HATPase_c"/>
    <property type="match status" value="1"/>
</dbReference>
<keyword evidence="11 12" id="KW-0472">Membrane</keyword>
<dbReference type="EC" id="2.7.13.3" evidence="3"/>
<dbReference type="InterPro" id="IPR004358">
    <property type="entry name" value="Sig_transdc_His_kin-like_C"/>
</dbReference>
<keyword evidence="10" id="KW-0902">Two-component regulatory system</keyword>
<sequence>MLGARFKKYNTLRNQILAIYLVVMMIVLSIVGSLMFNQLGSLMRNNAEKQMQQTAVEANGRMETLYKQIDTLTNQVATNNTVQQLLTDVVDGKSVSVPQRESLIRVINNFHAYSNAISSFNLYTVNGERIYPSDNVNIFEKVDPVWIQKANREKGRLVWIGNDPNDREYSFAIRKVTLMERSFSGGGYLLVRINNSYFQVKDNSLDHKAKEYMMLLDRDYSAITSNYKGNTQQILKEDTKNVVINQTKYLIVKEKSDVTGWTLVILKPVSLLMEGVSVVRTSILISGAIGFIIFLISSIFLSTIITRPIIKLTNTMKNAKMDELKPNPHISSINEIIDLNNTYNQMVENTNHLIQQVYEKELLHSRAELKALQAQIDPHFLYNTLNALYWSLEDKGEEELADQVIAMSEFFRYTIGETGKEKDPVTIREALEHIERYLQIMKMRMGDRLLWDVSVQEDCLDTKIPKLIIQPLVENAILHGIGNQRKQGSVSIQVEKVEDSPNLVITVSDNGIGIDQETLCAINESIERGGVVSSKGTGIGLANVNKRLRLFYEKQSLATLTVKSDHGKGTEVTFEIPSKGA</sequence>
<dbReference type="PROSITE" id="PS50109">
    <property type="entry name" value="HIS_KIN"/>
    <property type="match status" value="1"/>
</dbReference>
<dbReference type="PRINTS" id="PR00344">
    <property type="entry name" value="BCTRLSENSOR"/>
</dbReference>
<dbReference type="Pfam" id="PF02518">
    <property type="entry name" value="HATPase_c"/>
    <property type="match status" value="1"/>
</dbReference>
<name>A0ABV5WE16_9BACI</name>
<dbReference type="SMART" id="SM00304">
    <property type="entry name" value="HAMP"/>
    <property type="match status" value="1"/>
</dbReference>
<keyword evidence="8 15" id="KW-0418">Kinase</keyword>
<dbReference type="InterPro" id="IPR003660">
    <property type="entry name" value="HAMP_dom"/>
</dbReference>
<proteinExistence type="predicted"/>
<evidence type="ECO:0000256" key="4">
    <source>
        <dbReference type="ARBA" id="ARBA00022475"/>
    </source>
</evidence>
<dbReference type="EMBL" id="JBHMAF010000028">
    <property type="protein sequence ID" value="MFB9758361.1"/>
    <property type="molecule type" value="Genomic_DNA"/>
</dbReference>
<dbReference type="PANTHER" id="PTHR34220:SF7">
    <property type="entry name" value="SENSOR HISTIDINE KINASE YPDA"/>
    <property type="match status" value="1"/>
</dbReference>
<evidence type="ECO:0000256" key="10">
    <source>
        <dbReference type="ARBA" id="ARBA00023012"/>
    </source>
</evidence>
<dbReference type="RefSeq" id="WP_379948636.1">
    <property type="nucleotide sequence ID" value="NZ_JBHMAF010000028.1"/>
</dbReference>
<dbReference type="PANTHER" id="PTHR34220">
    <property type="entry name" value="SENSOR HISTIDINE KINASE YPDA"/>
    <property type="match status" value="1"/>
</dbReference>
<dbReference type="Gene3D" id="6.10.340.10">
    <property type="match status" value="1"/>
</dbReference>
<evidence type="ECO:0000259" key="14">
    <source>
        <dbReference type="PROSITE" id="PS50885"/>
    </source>
</evidence>
<evidence type="ECO:0000256" key="1">
    <source>
        <dbReference type="ARBA" id="ARBA00000085"/>
    </source>
</evidence>
<protein>
    <recommendedName>
        <fullName evidence="3">histidine kinase</fullName>
        <ecNumber evidence="3">2.7.13.3</ecNumber>
    </recommendedName>
</protein>
<evidence type="ECO:0000256" key="7">
    <source>
        <dbReference type="ARBA" id="ARBA00022741"/>
    </source>
</evidence>
<feature type="domain" description="Histidine kinase" evidence="13">
    <location>
        <begin position="468"/>
        <end position="580"/>
    </location>
</feature>
<gene>
    <name evidence="15" type="ORF">ACFFMS_07475</name>
</gene>
<evidence type="ECO:0000256" key="6">
    <source>
        <dbReference type="ARBA" id="ARBA00022679"/>
    </source>
</evidence>
<evidence type="ECO:0000256" key="11">
    <source>
        <dbReference type="ARBA" id="ARBA00023136"/>
    </source>
</evidence>
<keyword evidence="12" id="KW-1133">Transmembrane helix</keyword>
<dbReference type="InterPro" id="IPR050640">
    <property type="entry name" value="Bact_2-comp_sensor_kinase"/>
</dbReference>
<evidence type="ECO:0000256" key="2">
    <source>
        <dbReference type="ARBA" id="ARBA00004651"/>
    </source>
</evidence>
<dbReference type="InterPro" id="IPR003594">
    <property type="entry name" value="HATPase_dom"/>
</dbReference>
<feature type="domain" description="HAMP" evidence="14">
    <location>
        <begin position="303"/>
        <end position="355"/>
    </location>
</feature>
<dbReference type="Pfam" id="PF06580">
    <property type="entry name" value="His_kinase"/>
    <property type="match status" value="1"/>
</dbReference>
<dbReference type="Gene3D" id="3.30.565.10">
    <property type="entry name" value="Histidine kinase-like ATPase, C-terminal domain"/>
    <property type="match status" value="1"/>
</dbReference>
<keyword evidence="4" id="KW-1003">Cell membrane</keyword>
<evidence type="ECO:0000256" key="8">
    <source>
        <dbReference type="ARBA" id="ARBA00022777"/>
    </source>
</evidence>
<feature type="transmembrane region" description="Helical" evidence="12">
    <location>
        <begin position="16"/>
        <end position="36"/>
    </location>
</feature>
<evidence type="ECO:0000259" key="13">
    <source>
        <dbReference type="PROSITE" id="PS50109"/>
    </source>
</evidence>
<dbReference type="InterPro" id="IPR005467">
    <property type="entry name" value="His_kinase_dom"/>
</dbReference>
<reference evidence="15 16" key="1">
    <citation type="submission" date="2024-09" db="EMBL/GenBank/DDBJ databases">
        <authorList>
            <person name="Sun Q."/>
            <person name="Mori K."/>
        </authorList>
    </citation>
    <scope>NUCLEOTIDE SEQUENCE [LARGE SCALE GENOMIC DNA]</scope>
    <source>
        <strain evidence="15 16">JCM 11201</strain>
    </source>
</reference>
<comment type="catalytic activity">
    <reaction evidence="1">
        <text>ATP + protein L-histidine = ADP + protein N-phospho-L-histidine.</text>
        <dbReference type="EC" id="2.7.13.3"/>
    </reaction>
</comment>
<evidence type="ECO:0000256" key="3">
    <source>
        <dbReference type="ARBA" id="ARBA00012438"/>
    </source>
</evidence>
<comment type="caution">
    <text evidence="15">The sequence shown here is derived from an EMBL/GenBank/DDBJ whole genome shotgun (WGS) entry which is preliminary data.</text>
</comment>
<evidence type="ECO:0000313" key="16">
    <source>
        <dbReference type="Proteomes" id="UP001589609"/>
    </source>
</evidence>
<organism evidence="15 16">
    <name type="scientific">Ectobacillus funiculus</name>
    <dbReference type="NCBI Taxonomy" id="137993"/>
    <lineage>
        <taxon>Bacteria</taxon>
        <taxon>Bacillati</taxon>
        <taxon>Bacillota</taxon>
        <taxon>Bacilli</taxon>
        <taxon>Bacillales</taxon>
        <taxon>Bacillaceae</taxon>
        <taxon>Ectobacillus</taxon>
    </lineage>
</organism>
<keyword evidence="7" id="KW-0547">Nucleotide-binding</keyword>
<dbReference type="Proteomes" id="UP001589609">
    <property type="component" value="Unassembled WGS sequence"/>
</dbReference>
<dbReference type="SUPFAM" id="SSF55874">
    <property type="entry name" value="ATPase domain of HSP90 chaperone/DNA topoisomerase II/histidine kinase"/>
    <property type="match status" value="1"/>
</dbReference>
<keyword evidence="9" id="KW-0067">ATP-binding</keyword>
<evidence type="ECO:0000313" key="15">
    <source>
        <dbReference type="EMBL" id="MFB9758361.1"/>
    </source>
</evidence>
<dbReference type="GO" id="GO:0004673">
    <property type="term" value="F:protein histidine kinase activity"/>
    <property type="evidence" value="ECO:0007669"/>
    <property type="project" value="UniProtKB-EC"/>
</dbReference>
<feature type="transmembrane region" description="Helical" evidence="12">
    <location>
        <begin position="283"/>
        <end position="305"/>
    </location>
</feature>
<evidence type="ECO:0000256" key="9">
    <source>
        <dbReference type="ARBA" id="ARBA00022840"/>
    </source>
</evidence>
<keyword evidence="12" id="KW-0812">Transmembrane</keyword>
<evidence type="ECO:0000256" key="5">
    <source>
        <dbReference type="ARBA" id="ARBA00022553"/>
    </source>
</evidence>
<dbReference type="InterPro" id="IPR010559">
    <property type="entry name" value="Sig_transdc_His_kin_internal"/>
</dbReference>
<dbReference type="InterPro" id="IPR036890">
    <property type="entry name" value="HATPase_C_sf"/>
</dbReference>
<evidence type="ECO:0000256" key="12">
    <source>
        <dbReference type="SAM" id="Phobius"/>
    </source>
</evidence>
<keyword evidence="16" id="KW-1185">Reference proteome</keyword>
<keyword evidence="5" id="KW-0597">Phosphoprotein</keyword>
<keyword evidence="6 15" id="KW-0808">Transferase</keyword>
<comment type="subcellular location">
    <subcellularLocation>
        <location evidence="2">Cell membrane</location>
        <topology evidence="2">Multi-pass membrane protein</topology>
    </subcellularLocation>
</comment>
<dbReference type="PROSITE" id="PS50885">
    <property type="entry name" value="HAMP"/>
    <property type="match status" value="1"/>
</dbReference>